<keyword evidence="3" id="KW-0269">Exonuclease</keyword>
<evidence type="ECO:0000256" key="2">
    <source>
        <dbReference type="ARBA" id="ARBA00022801"/>
    </source>
</evidence>
<feature type="domain" description="Exonuclease" evidence="4">
    <location>
        <begin position="2"/>
        <end position="167"/>
    </location>
</feature>
<dbReference type="RefSeq" id="WP_176754017.1">
    <property type="nucleotide sequence ID" value="NZ_FNFY01000002.1"/>
</dbReference>
<dbReference type="InterPro" id="IPR036397">
    <property type="entry name" value="RNaseH_sf"/>
</dbReference>
<evidence type="ECO:0000313" key="6">
    <source>
        <dbReference type="Proteomes" id="UP000199008"/>
    </source>
</evidence>
<proteinExistence type="predicted"/>
<evidence type="ECO:0000256" key="1">
    <source>
        <dbReference type="ARBA" id="ARBA00022722"/>
    </source>
</evidence>
<dbReference type="FunFam" id="3.30.420.10:FF:000045">
    <property type="entry name" value="3'-5' exonuclease DinG"/>
    <property type="match status" value="1"/>
</dbReference>
<dbReference type="PANTHER" id="PTHR30231:SF42">
    <property type="entry name" value="EXONUCLEASE"/>
    <property type="match status" value="1"/>
</dbReference>
<keyword evidence="2" id="KW-0378">Hydrolase</keyword>
<dbReference type="AlphaFoldDB" id="A0A1G9AXB8"/>
<dbReference type="GO" id="GO:0008408">
    <property type="term" value="F:3'-5' exonuclease activity"/>
    <property type="evidence" value="ECO:0007669"/>
    <property type="project" value="TreeGrafter"/>
</dbReference>
<dbReference type="PANTHER" id="PTHR30231">
    <property type="entry name" value="DNA POLYMERASE III SUBUNIT EPSILON"/>
    <property type="match status" value="1"/>
</dbReference>
<dbReference type="GO" id="GO:0003676">
    <property type="term" value="F:nucleic acid binding"/>
    <property type="evidence" value="ECO:0007669"/>
    <property type="project" value="InterPro"/>
</dbReference>
<sequence length="195" mass="22557">MKYVALDIETANRERSSICSIGMVKFESGEIIDEFYSLIDPEVDYFSYMNIDIHGITEADVAGKPTLPELQGDLETFIGNDIMVAHFSQFDMYGIQDAYNKYRLEIPPLNYICSYRLSKSLYQFPSHKLVQMAEYFNVKTDNHHNALADARMAGHITYNILKEHNMSIEDFNTNYNYQLGTLGRNGYTKKRRSRS</sequence>
<name>A0A1G9AXB8_9BACL</name>
<dbReference type="Pfam" id="PF00929">
    <property type="entry name" value="RNase_T"/>
    <property type="match status" value="1"/>
</dbReference>
<dbReference type="GO" id="GO:0005829">
    <property type="term" value="C:cytosol"/>
    <property type="evidence" value="ECO:0007669"/>
    <property type="project" value="TreeGrafter"/>
</dbReference>
<gene>
    <name evidence="5" type="ORF">SAMN05216216_10220</name>
</gene>
<keyword evidence="6" id="KW-1185">Reference proteome</keyword>
<dbReference type="STRING" id="576118.SAMN05216216_10220"/>
<reference evidence="6" key="1">
    <citation type="submission" date="2016-10" db="EMBL/GenBank/DDBJ databases">
        <authorList>
            <person name="Varghese N."/>
            <person name="Submissions S."/>
        </authorList>
    </citation>
    <scope>NUCLEOTIDE SEQUENCE [LARGE SCALE GENOMIC DNA]</scope>
    <source>
        <strain evidence="6">CGMCC 1.8895</strain>
    </source>
</reference>
<dbReference type="SUPFAM" id="SSF53098">
    <property type="entry name" value="Ribonuclease H-like"/>
    <property type="match status" value="1"/>
</dbReference>
<keyword evidence="1" id="KW-0540">Nuclease</keyword>
<organism evidence="5 6">
    <name type="scientific">Lacicoccus qingdaonensis</name>
    <dbReference type="NCBI Taxonomy" id="576118"/>
    <lineage>
        <taxon>Bacteria</taxon>
        <taxon>Bacillati</taxon>
        <taxon>Bacillota</taxon>
        <taxon>Bacilli</taxon>
        <taxon>Bacillales</taxon>
        <taxon>Salinicoccaceae</taxon>
        <taxon>Lacicoccus</taxon>
    </lineage>
</organism>
<dbReference type="EMBL" id="FNFY01000002">
    <property type="protein sequence ID" value="SDK31524.1"/>
    <property type="molecule type" value="Genomic_DNA"/>
</dbReference>
<dbReference type="InterPro" id="IPR013520">
    <property type="entry name" value="Ribonucl_H"/>
</dbReference>
<dbReference type="InterPro" id="IPR012337">
    <property type="entry name" value="RNaseH-like_sf"/>
</dbReference>
<evidence type="ECO:0000256" key="3">
    <source>
        <dbReference type="ARBA" id="ARBA00022839"/>
    </source>
</evidence>
<dbReference type="CDD" id="cd06130">
    <property type="entry name" value="DNA_pol_III_epsilon_like"/>
    <property type="match status" value="1"/>
</dbReference>
<protein>
    <submittedName>
        <fullName evidence="5">DNA polymerase-3 subunit epsilon</fullName>
    </submittedName>
</protein>
<dbReference type="Proteomes" id="UP000199008">
    <property type="component" value="Unassembled WGS sequence"/>
</dbReference>
<evidence type="ECO:0000313" key="5">
    <source>
        <dbReference type="EMBL" id="SDK31524.1"/>
    </source>
</evidence>
<dbReference type="Gene3D" id="3.30.420.10">
    <property type="entry name" value="Ribonuclease H-like superfamily/Ribonuclease H"/>
    <property type="match status" value="1"/>
</dbReference>
<dbReference type="SMART" id="SM00479">
    <property type="entry name" value="EXOIII"/>
    <property type="match status" value="1"/>
</dbReference>
<accession>A0A1G9AXB8</accession>
<evidence type="ECO:0000259" key="4">
    <source>
        <dbReference type="SMART" id="SM00479"/>
    </source>
</evidence>